<dbReference type="PANTHER" id="PTHR33146">
    <property type="entry name" value="ENDONUCLEASE 4"/>
    <property type="match status" value="1"/>
</dbReference>
<keyword evidence="8" id="KW-1185">Reference proteome</keyword>
<dbReference type="InterPro" id="IPR003154">
    <property type="entry name" value="S1/P1nuclease"/>
</dbReference>
<evidence type="ECO:0000313" key="8">
    <source>
        <dbReference type="Proteomes" id="UP000037643"/>
    </source>
</evidence>
<dbReference type="Pfam" id="PF02265">
    <property type="entry name" value="S1-P1_nuclease"/>
    <property type="match status" value="1"/>
</dbReference>
<dbReference type="EMBL" id="CP011805">
    <property type="protein sequence ID" value="AKM06105.1"/>
    <property type="molecule type" value="Genomic_DNA"/>
</dbReference>
<evidence type="ECO:0000313" key="7">
    <source>
        <dbReference type="EMBL" id="AKM06105.1"/>
    </source>
</evidence>
<sequence length="298" mass="32647">MDHRTVRNRTARLIAALALLVAALAPQVAGAWGYYGHRTTAQVALANVSPETRAAIARLVAQDAELGTPECRIRDLADASTWPDCVRRDYWRWGYTAAWHYRTAPVCEPYDARANCPSGNCVTAQVERNFRILSDESLPANVRLEALAFMVHFAGDVHMPLHSGDKDDRGGNDRETAYGIVPGLNLHSIWDTALAERAITAAEPPLVRRYTAAERQALAGGQPADWGRESWQIARDFVYPNAFDRAPCDGDLPDQTALTQDDIVAAVPVAQRRVAQAGLRIADLLDAAFAPGKLDRIP</sequence>
<dbReference type="KEGG" id="amx:AM2010_9"/>
<organism evidence="7 8">
    <name type="scientific">Pelagerythrobacter marensis</name>
    <dbReference type="NCBI Taxonomy" id="543877"/>
    <lineage>
        <taxon>Bacteria</taxon>
        <taxon>Pseudomonadati</taxon>
        <taxon>Pseudomonadota</taxon>
        <taxon>Alphaproteobacteria</taxon>
        <taxon>Sphingomonadales</taxon>
        <taxon>Erythrobacteraceae</taxon>
        <taxon>Pelagerythrobacter</taxon>
    </lineage>
</organism>
<dbReference type="GO" id="GO:0006308">
    <property type="term" value="P:DNA catabolic process"/>
    <property type="evidence" value="ECO:0007669"/>
    <property type="project" value="InterPro"/>
</dbReference>
<gene>
    <name evidence="7" type="ORF">AM2010_9</name>
</gene>
<evidence type="ECO:0000256" key="5">
    <source>
        <dbReference type="ARBA" id="ARBA00023157"/>
    </source>
</evidence>
<evidence type="ECO:0000256" key="4">
    <source>
        <dbReference type="ARBA" id="ARBA00022801"/>
    </source>
</evidence>
<dbReference type="Gene3D" id="1.10.575.10">
    <property type="entry name" value="P1 Nuclease"/>
    <property type="match status" value="1"/>
</dbReference>
<evidence type="ECO:0000256" key="1">
    <source>
        <dbReference type="ARBA" id="ARBA00022722"/>
    </source>
</evidence>
<keyword evidence="1" id="KW-0540">Nuclease</keyword>
<keyword evidence="3 7" id="KW-0255">Endonuclease</keyword>
<dbReference type="GO" id="GO:0046872">
    <property type="term" value="F:metal ion binding"/>
    <property type="evidence" value="ECO:0007669"/>
    <property type="project" value="UniProtKB-KW"/>
</dbReference>
<dbReference type="RefSeq" id="WP_047805348.1">
    <property type="nucleotide sequence ID" value="NZ_CP011805.1"/>
</dbReference>
<dbReference type="OrthoDB" id="267579at2"/>
<keyword evidence="6" id="KW-0325">Glycoprotein</keyword>
<reference evidence="7 8" key="1">
    <citation type="submission" date="2015-06" db="EMBL/GenBank/DDBJ databases">
        <authorList>
            <person name="Kim K.M."/>
        </authorList>
    </citation>
    <scope>NUCLEOTIDE SEQUENCE [LARGE SCALE GENOMIC DNA]</scope>
    <source>
        <strain evidence="7 8">KCTC 22370</strain>
    </source>
</reference>
<protein>
    <submittedName>
        <fullName evidence="7">Endonuclease</fullName>
    </submittedName>
</protein>
<dbReference type="STRING" id="543877.AM2010_9"/>
<dbReference type="GO" id="GO:0003676">
    <property type="term" value="F:nucleic acid binding"/>
    <property type="evidence" value="ECO:0007669"/>
    <property type="project" value="InterPro"/>
</dbReference>
<dbReference type="AlphaFoldDB" id="A0A0G3X3M3"/>
<dbReference type="PANTHER" id="PTHR33146:SF26">
    <property type="entry name" value="ENDONUCLEASE 4"/>
    <property type="match status" value="1"/>
</dbReference>
<dbReference type="Proteomes" id="UP000037643">
    <property type="component" value="Chromosome"/>
</dbReference>
<evidence type="ECO:0000256" key="3">
    <source>
        <dbReference type="ARBA" id="ARBA00022759"/>
    </source>
</evidence>
<dbReference type="GO" id="GO:0004519">
    <property type="term" value="F:endonuclease activity"/>
    <property type="evidence" value="ECO:0007669"/>
    <property type="project" value="UniProtKB-KW"/>
</dbReference>
<dbReference type="SUPFAM" id="SSF48537">
    <property type="entry name" value="Phospholipase C/P1 nuclease"/>
    <property type="match status" value="1"/>
</dbReference>
<dbReference type="CDD" id="cd11010">
    <property type="entry name" value="S1-P1_nuclease"/>
    <property type="match status" value="1"/>
</dbReference>
<dbReference type="GO" id="GO:0016788">
    <property type="term" value="F:hydrolase activity, acting on ester bonds"/>
    <property type="evidence" value="ECO:0007669"/>
    <property type="project" value="InterPro"/>
</dbReference>
<dbReference type="PATRIC" id="fig|543877.4.peg.9"/>
<evidence type="ECO:0000256" key="2">
    <source>
        <dbReference type="ARBA" id="ARBA00022723"/>
    </source>
</evidence>
<keyword evidence="4" id="KW-0378">Hydrolase</keyword>
<keyword evidence="5" id="KW-1015">Disulfide bond</keyword>
<dbReference type="InterPro" id="IPR008947">
    <property type="entry name" value="PLipase_C/P1_nuclease_dom_sf"/>
</dbReference>
<keyword evidence="2" id="KW-0479">Metal-binding</keyword>
<evidence type="ECO:0000256" key="6">
    <source>
        <dbReference type="ARBA" id="ARBA00023180"/>
    </source>
</evidence>
<proteinExistence type="predicted"/>
<accession>A0A0G3X3M3</accession>
<name>A0A0G3X3M3_9SPHN</name>